<evidence type="ECO:0000259" key="1">
    <source>
        <dbReference type="Pfam" id="PF03948"/>
    </source>
</evidence>
<keyword evidence="2" id="KW-0689">Ribosomal protein</keyword>
<organism evidence="2 3">
    <name type="scientific">Candidatus Wallbacteria bacterium HGW-Wallbacteria-1</name>
    <dbReference type="NCBI Taxonomy" id="2013854"/>
    <lineage>
        <taxon>Bacteria</taxon>
        <taxon>Candidatus Walliibacteriota</taxon>
    </lineage>
</organism>
<dbReference type="Proteomes" id="UP000233256">
    <property type="component" value="Unassembled WGS sequence"/>
</dbReference>
<gene>
    <name evidence="2" type="ORF">CVV64_22775</name>
</gene>
<dbReference type="InterPro" id="IPR036791">
    <property type="entry name" value="Ribosomal_bL9_C_sf"/>
</dbReference>
<dbReference type="Pfam" id="PF03948">
    <property type="entry name" value="Ribosomal_L9_C"/>
    <property type="match status" value="1"/>
</dbReference>
<dbReference type="SUPFAM" id="SSF55653">
    <property type="entry name" value="Ribosomal protein L9 C-domain"/>
    <property type="match status" value="1"/>
</dbReference>
<dbReference type="Gene3D" id="3.10.430.100">
    <property type="entry name" value="Ribosomal protein L9, C-terminal domain"/>
    <property type="match status" value="1"/>
</dbReference>
<accession>A0A2N1PFF2</accession>
<keyword evidence="2" id="KW-0687">Ribonucleoprotein</keyword>
<evidence type="ECO:0000313" key="2">
    <source>
        <dbReference type="EMBL" id="PKK87060.1"/>
    </source>
</evidence>
<evidence type="ECO:0000313" key="3">
    <source>
        <dbReference type="Proteomes" id="UP000233256"/>
    </source>
</evidence>
<comment type="caution">
    <text evidence="2">The sequence shown here is derived from an EMBL/GenBank/DDBJ whole genome shotgun (WGS) entry which is preliminary data.</text>
</comment>
<dbReference type="InterPro" id="IPR020069">
    <property type="entry name" value="Ribosomal_bL9_C"/>
</dbReference>
<dbReference type="AlphaFoldDB" id="A0A2N1PFF2"/>
<dbReference type="GO" id="GO:0005840">
    <property type="term" value="C:ribosome"/>
    <property type="evidence" value="ECO:0007669"/>
    <property type="project" value="UniProtKB-KW"/>
</dbReference>
<feature type="non-terminal residue" evidence="2">
    <location>
        <position position="1"/>
    </location>
</feature>
<sequence>EKQKGIKVDKRKVELEMPLRNVGRAEVKIKTYQGVIGKLTVIIKGEA</sequence>
<name>A0A2N1PFF2_9BACT</name>
<dbReference type="EMBL" id="PGXC01000221">
    <property type="protein sequence ID" value="PKK87060.1"/>
    <property type="molecule type" value="Genomic_DNA"/>
</dbReference>
<reference evidence="2 3" key="1">
    <citation type="journal article" date="2017" name="ISME J.">
        <title>Potential for microbial H2 and metal transformations associated with novel bacteria and archaea in deep terrestrial subsurface sediments.</title>
        <authorList>
            <person name="Hernsdorf A.W."/>
            <person name="Amano Y."/>
            <person name="Miyakawa K."/>
            <person name="Ise K."/>
            <person name="Suzuki Y."/>
            <person name="Anantharaman K."/>
            <person name="Probst A."/>
            <person name="Burstein D."/>
            <person name="Thomas B.C."/>
            <person name="Banfield J.F."/>
        </authorList>
    </citation>
    <scope>NUCLEOTIDE SEQUENCE [LARGE SCALE GENOMIC DNA]</scope>
    <source>
        <strain evidence="2">HGW-Wallbacteria-1</strain>
    </source>
</reference>
<proteinExistence type="predicted"/>
<feature type="domain" description="Large ribosomal subunit protein bL9 C-terminal" evidence="1">
    <location>
        <begin position="2"/>
        <end position="44"/>
    </location>
</feature>
<protein>
    <submittedName>
        <fullName evidence="2">50S ribosomal protein L9</fullName>
    </submittedName>
</protein>